<gene>
    <name evidence="4" type="ORF">IAA17_01735</name>
</gene>
<organism evidence="4 5">
    <name type="scientific">Candidatus Lachnoclostridium stercorigallinarum</name>
    <dbReference type="NCBI Taxonomy" id="2838634"/>
    <lineage>
        <taxon>Bacteria</taxon>
        <taxon>Bacillati</taxon>
        <taxon>Bacillota</taxon>
        <taxon>Clostridia</taxon>
        <taxon>Lachnospirales</taxon>
        <taxon>Lachnospiraceae</taxon>
    </lineage>
</organism>
<dbReference type="EMBL" id="DXBC01000029">
    <property type="protein sequence ID" value="HIZ78501.1"/>
    <property type="molecule type" value="Genomic_DNA"/>
</dbReference>
<proteinExistence type="predicted"/>
<dbReference type="PROSITE" id="PS51170">
    <property type="entry name" value="CW"/>
    <property type="match status" value="1"/>
</dbReference>
<keyword evidence="3" id="KW-0732">Signal</keyword>
<reference evidence="4" key="1">
    <citation type="journal article" date="2021" name="PeerJ">
        <title>Extensive microbial diversity within the chicken gut microbiome revealed by metagenomics and culture.</title>
        <authorList>
            <person name="Gilroy R."/>
            <person name="Ravi A."/>
            <person name="Getino M."/>
            <person name="Pursley I."/>
            <person name="Horton D.L."/>
            <person name="Alikhan N.F."/>
            <person name="Baker D."/>
            <person name="Gharbi K."/>
            <person name="Hall N."/>
            <person name="Watson M."/>
            <person name="Adriaenssens E.M."/>
            <person name="Foster-Nyarko E."/>
            <person name="Jarju S."/>
            <person name="Secka A."/>
            <person name="Antonio M."/>
            <person name="Oren A."/>
            <person name="Chaudhuri R.R."/>
            <person name="La Ragione R."/>
            <person name="Hildebrand F."/>
            <person name="Pallen M.J."/>
        </authorList>
    </citation>
    <scope>NUCLEOTIDE SEQUENCE</scope>
    <source>
        <strain evidence="4">ChiBcec1-1093</strain>
    </source>
</reference>
<dbReference type="Pfam" id="PF01473">
    <property type="entry name" value="Choline_bind_1"/>
    <property type="match status" value="1"/>
</dbReference>
<feature type="signal peptide" evidence="3">
    <location>
        <begin position="1"/>
        <end position="27"/>
    </location>
</feature>
<comment type="caution">
    <text evidence="4">The sequence shown here is derived from an EMBL/GenBank/DDBJ whole genome shotgun (WGS) entry which is preliminary data.</text>
</comment>
<dbReference type="SUPFAM" id="SSF69360">
    <property type="entry name" value="Cell wall binding repeat"/>
    <property type="match status" value="1"/>
</dbReference>
<name>A0A9D2K4N1_9FIRM</name>
<dbReference type="Gene3D" id="2.10.270.10">
    <property type="entry name" value="Cholin Binding"/>
    <property type="match status" value="1"/>
</dbReference>
<accession>A0A9D2K4N1</accession>
<evidence type="ECO:0000313" key="4">
    <source>
        <dbReference type="EMBL" id="HIZ78501.1"/>
    </source>
</evidence>
<dbReference type="InterPro" id="IPR013783">
    <property type="entry name" value="Ig-like_fold"/>
</dbReference>
<evidence type="ECO:0000256" key="1">
    <source>
        <dbReference type="ARBA" id="ARBA00022737"/>
    </source>
</evidence>
<dbReference type="InterPro" id="IPR018337">
    <property type="entry name" value="Cell_wall/Cho-bd_repeat"/>
</dbReference>
<protein>
    <submittedName>
        <fullName evidence="4">N-acetylmuramoyl-L-alanine amidase family protein</fullName>
    </submittedName>
</protein>
<evidence type="ECO:0000256" key="3">
    <source>
        <dbReference type="SAM" id="SignalP"/>
    </source>
</evidence>
<dbReference type="PROSITE" id="PS51257">
    <property type="entry name" value="PROKAR_LIPOPROTEIN"/>
    <property type="match status" value="1"/>
</dbReference>
<dbReference type="Proteomes" id="UP000824101">
    <property type="component" value="Unassembled WGS sequence"/>
</dbReference>
<dbReference type="Pfam" id="PF19127">
    <property type="entry name" value="Choline_bind_3"/>
    <property type="match status" value="1"/>
</dbReference>
<dbReference type="AlphaFoldDB" id="A0A9D2K4N1"/>
<evidence type="ECO:0000256" key="2">
    <source>
        <dbReference type="PROSITE-ProRule" id="PRU00591"/>
    </source>
</evidence>
<evidence type="ECO:0000313" key="5">
    <source>
        <dbReference type="Proteomes" id="UP000824101"/>
    </source>
</evidence>
<feature type="repeat" description="Cell wall-binding" evidence="2">
    <location>
        <begin position="264"/>
        <end position="283"/>
    </location>
</feature>
<keyword evidence="1" id="KW-0677">Repeat</keyword>
<feature type="chain" id="PRO_5038811317" evidence="3">
    <location>
        <begin position="28"/>
        <end position="378"/>
    </location>
</feature>
<dbReference type="Gene3D" id="2.60.40.10">
    <property type="entry name" value="Immunoglobulins"/>
    <property type="match status" value="1"/>
</dbReference>
<sequence>MKKYGFGKKLLAASLLFSLLFACSVRAEETRTPIEKINLYVDGDRNDGWNEDITLKLSTPDSEYRVGEWYLSNSNTASVPIFKVELYARSGYYFHSISSDDVELSGLEAKCTGRNTKDDRETLVLTLKIEGLEVDLDNGGDADLDSDGYGTWDEIPGAHHYEVRLYRNDRSFSSVRSTSDTSYDFSSLITRSGDYYFRVRAVGSSSSDKGEWIESGSWYFDDPLSYDYYYDDYSGVSYPGSSYYTWVPSGNEWFLRLSGGTYAVNSWQFVDGNWFYFDGTGRMVTGWFYDGTNWFYLNPVSDGTRGAMKTGWVLDGGRWYYMNTVSDGTRGAMKTGWISVYGKEYYLNTVSDGTRGALLVNCITPDGRRVGPDGARIY</sequence>
<reference evidence="4" key="2">
    <citation type="submission" date="2021-04" db="EMBL/GenBank/DDBJ databases">
        <authorList>
            <person name="Gilroy R."/>
        </authorList>
    </citation>
    <scope>NUCLEOTIDE SEQUENCE</scope>
    <source>
        <strain evidence="4">ChiBcec1-1093</strain>
    </source>
</reference>